<dbReference type="RefSeq" id="WP_157295758.1">
    <property type="nucleotide sequence ID" value="NZ_JBHTCT010000012.1"/>
</dbReference>
<evidence type="ECO:0000256" key="5">
    <source>
        <dbReference type="ARBA" id="ARBA00023134"/>
    </source>
</evidence>
<feature type="region of interest" description="G2" evidence="7">
    <location>
        <begin position="43"/>
        <end position="47"/>
    </location>
</feature>
<keyword evidence="6" id="KW-0472">Membrane</keyword>
<organism evidence="11 12">
    <name type="scientific">Bhargavaea changchunensis</name>
    <dbReference type="NCBI Taxonomy" id="2134037"/>
    <lineage>
        <taxon>Bacteria</taxon>
        <taxon>Bacillati</taxon>
        <taxon>Bacillota</taxon>
        <taxon>Bacilli</taxon>
        <taxon>Bacillales</taxon>
        <taxon>Caryophanaceae</taxon>
        <taxon>Bhargavaea</taxon>
    </lineage>
</organism>
<keyword evidence="12" id="KW-1185">Reference proteome</keyword>
<comment type="caution">
    <text evidence="11">The sequence shown here is derived from an EMBL/GenBank/DDBJ whole genome shotgun (WGS) entry which is preliminary data.</text>
</comment>
<proteinExistence type="inferred from homology"/>
<dbReference type="InterPro" id="IPR009019">
    <property type="entry name" value="KH_sf_prok-type"/>
</dbReference>
<dbReference type="CDD" id="cd04163">
    <property type="entry name" value="Era"/>
    <property type="match status" value="1"/>
</dbReference>
<feature type="region of interest" description="G1" evidence="7">
    <location>
        <begin position="17"/>
        <end position="24"/>
    </location>
</feature>
<evidence type="ECO:0000313" key="12">
    <source>
        <dbReference type="Proteomes" id="UP001596483"/>
    </source>
</evidence>
<evidence type="ECO:0000256" key="8">
    <source>
        <dbReference type="RuleBase" id="RU003761"/>
    </source>
</evidence>
<dbReference type="PROSITE" id="PS50823">
    <property type="entry name" value="KH_TYPE_2"/>
    <property type="match status" value="1"/>
</dbReference>
<dbReference type="NCBIfam" id="NF000908">
    <property type="entry name" value="PRK00089.1"/>
    <property type="match status" value="1"/>
</dbReference>
<comment type="subcellular location">
    <subcellularLocation>
        <location evidence="6">Cytoplasm</location>
    </subcellularLocation>
    <subcellularLocation>
        <location evidence="6">Cell membrane</location>
        <topology evidence="6">Peripheral membrane protein</topology>
    </subcellularLocation>
</comment>
<dbReference type="InterPro" id="IPR006073">
    <property type="entry name" value="GTP-bd"/>
</dbReference>
<evidence type="ECO:0000259" key="9">
    <source>
        <dbReference type="PROSITE" id="PS50823"/>
    </source>
</evidence>
<dbReference type="NCBIfam" id="TIGR00231">
    <property type="entry name" value="small_GTP"/>
    <property type="match status" value="1"/>
</dbReference>
<dbReference type="Pfam" id="PF07650">
    <property type="entry name" value="KH_2"/>
    <property type="match status" value="1"/>
</dbReference>
<dbReference type="InterPro" id="IPR027417">
    <property type="entry name" value="P-loop_NTPase"/>
</dbReference>
<dbReference type="NCBIfam" id="TIGR00436">
    <property type="entry name" value="era"/>
    <property type="match status" value="1"/>
</dbReference>
<dbReference type="HAMAP" id="MF_00367">
    <property type="entry name" value="GTPase_Era"/>
    <property type="match status" value="1"/>
</dbReference>
<dbReference type="Gene3D" id="3.40.50.300">
    <property type="entry name" value="P-loop containing nucleotide triphosphate hydrolases"/>
    <property type="match status" value="1"/>
</dbReference>
<feature type="domain" description="Era-type G" evidence="10">
    <location>
        <begin position="9"/>
        <end position="176"/>
    </location>
</feature>
<keyword evidence="5 6" id="KW-0342">GTP-binding</keyword>
<evidence type="ECO:0000256" key="7">
    <source>
        <dbReference type="PROSITE-ProRule" id="PRU01050"/>
    </source>
</evidence>
<evidence type="ECO:0000256" key="3">
    <source>
        <dbReference type="ARBA" id="ARBA00022741"/>
    </source>
</evidence>
<keyword evidence="6" id="KW-0963">Cytoplasm</keyword>
<dbReference type="Proteomes" id="UP001596483">
    <property type="component" value="Unassembled WGS sequence"/>
</dbReference>
<dbReference type="Gene3D" id="3.30.300.20">
    <property type="match status" value="1"/>
</dbReference>
<dbReference type="SUPFAM" id="SSF52540">
    <property type="entry name" value="P-loop containing nucleoside triphosphate hydrolases"/>
    <property type="match status" value="1"/>
</dbReference>
<comment type="similarity">
    <text evidence="1 6 7 8">Belongs to the TRAFAC class TrmE-Era-EngA-EngB-Septin-like GTPase superfamily. Era GTPase family.</text>
</comment>
<keyword evidence="6" id="KW-0690">Ribosome biogenesis</keyword>
<feature type="region of interest" description="G4" evidence="7">
    <location>
        <begin position="126"/>
        <end position="129"/>
    </location>
</feature>
<keyword evidence="3 6" id="KW-0547">Nucleotide-binding</keyword>
<comment type="subunit">
    <text evidence="6">Monomer.</text>
</comment>
<comment type="function">
    <text evidence="6">An essential GTPase that binds both GDP and GTP, with rapid nucleotide exchange. Plays a role in 16S rRNA processing and 30S ribosomal subunit biogenesis and possibly also in cell cycle regulation and energy metabolism.</text>
</comment>
<accession>A0ABW2NFV8</accession>
<feature type="binding site" evidence="6">
    <location>
        <begin position="126"/>
        <end position="129"/>
    </location>
    <ligand>
        <name>GTP</name>
        <dbReference type="ChEBI" id="CHEBI:37565"/>
    </ligand>
</feature>
<keyword evidence="4 6" id="KW-0694">RNA-binding</keyword>
<dbReference type="PANTHER" id="PTHR42698">
    <property type="entry name" value="GTPASE ERA"/>
    <property type="match status" value="1"/>
</dbReference>
<feature type="region of interest" description="G5" evidence="7">
    <location>
        <begin position="155"/>
        <end position="157"/>
    </location>
</feature>
<dbReference type="PROSITE" id="PS51713">
    <property type="entry name" value="G_ERA"/>
    <property type="match status" value="1"/>
</dbReference>
<reference evidence="12" key="1">
    <citation type="journal article" date="2019" name="Int. J. Syst. Evol. Microbiol.">
        <title>The Global Catalogue of Microorganisms (GCM) 10K type strain sequencing project: providing services to taxonomists for standard genome sequencing and annotation.</title>
        <authorList>
            <consortium name="The Broad Institute Genomics Platform"/>
            <consortium name="The Broad Institute Genome Sequencing Center for Infectious Disease"/>
            <person name="Wu L."/>
            <person name="Ma J."/>
        </authorList>
    </citation>
    <scope>NUCLEOTIDE SEQUENCE [LARGE SCALE GENOMIC DNA]</scope>
    <source>
        <strain evidence="12">JCM 4738</strain>
    </source>
</reference>
<evidence type="ECO:0000313" key="11">
    <source>
        <dbReference type="EMBL" id="MFC7364810.1"/>
    </source>
</evidence>
<keyword evidence="6" id="KW-1003">Cell membrane</keyword>
<evidence type="ECO:0000259" key="10">
    <source>
        <dbReference type="PROSITE" id="PS51713"/>
    </source>
</evidence>
<dbReference type="InterPro" id="IPR005662">
    <property type="entry name" value="GTPase_Era-like"/>
</dbReference>
<dbReference type="EMBL" id="JBHTCT010000012">
    <property type="protein sequence ID" value="MFC7364810.1"/>
    <property type="molecule type" value="Genomic_DNA"/>
</dbReference>
<dbReference type="InterPro" id="IPR015946">
    <property type="entry name" value="KH_dom-like_a/b"/>
</dbReference>
<name>A0ABW2NFV8_9BACL</name>
<dbReference type="InterPro" id="IPR004044">
    <property type="entry name" value="KH_dom_type_2"/>
</dbReference>
<feature type="region of interest" description="G3" evidence="7">
    <location>
        <begin position="64"/>
        <end position="67"/>
    </location>
</feature>
<dbReference type="SUPFAM" id="SSF54814">
    <property type="entry name" value="Prokaryotic type KH domain (KH-domain type II)"/>
    <property type="match status" value="1"/>
</dbReference>
<dbReference type="InterPro" id="IPR030388">
    <property type="entry name" value="G_ERA_dom"/>
</dbReference>
<feature type="domain" description="KH type-2" evidence="9">
    <location>
        <begin position="207"/>
        <end position="285"/>
    </location>
</feature>
<protein>
    <recommendedName>
        <fullName evidence="2 6">GTPase Era</fullName>
    </recommendedName>
</protein>
<evidence type="ECO:0000256" key="2">
    <source>
        <dbReference type="ARBA" id="ARBA00020484"/>
    </source>
</evidence>
<gene>
    <name evidence="6 11" type="primary">era</name>
    <name evidence="11" type="ORF">ACFQQH_06650</name>
</gene>
<evidence type="ECO:0000256" key="1">
    <source>
        <dbReference type="ARBA" id="ARBA00007921"/>
    </source>
</evidence>
<dbReference type="Pfam" id="PF01926">
    <property type="entry name" value="MMR_HSR1"/>
    <property type="match status" value="1"/>
</dbReference>
<dbReference type="PANTHER" id="PTHR42698:SF1">
    <property type="entry name" value="GTPASE ERA, MITOCHONDRIAL"/>
    <property type="match status" value="1"/>
</dbReference>
<feature type="binding site" evidence="6">
    <location>
        <begin position="17"/>
        <end position="24"/>
    </location>
    <ligand>
        <name>GTP</name>
        <dbReference type="ChEBI" id="CHEBI:37565"/>
    </ligand>
</feature>
<dbReference type="CDD" id="cd22534">
    <property type="entry name" value="KH-II_Era"/>
    <property type="match status" value="1"/>
</dbReference>
<evidence type="ECO:0000256" key="4">
    <source>
        <dbReference type="ARBA" id="ARBA00022884"/>
    </source>
</evidence>
<keyword evidence="6" id="KW-0699">rRNA-binding</keyword>
<dbReference type="InterPro" id="IPR005225">
    <property type="entry name" value="Small_GTP-bd"/>
</dbReference>
<evidence type="ECO:0000256" key="6">
    <source>
        <dbReference type="HAMAP-Rule" id="MF_00367"/>
    </source>
</evidence>
<feature type="binding site" evidence="6">
    <location>
        <begin position="64"/>
        <end position="68"/>
    </location>
    <ligand>
        <name>GTP</name>
        <dbReference type="ChEBI" id="CHEBI:37565"/>
    </ligand>
</feature>
<sequence length="304" mass="34588">MLNNREGFKSGFISIIGRPNVGKSTFLNRVVGQKIAIMSDKPQTTRNKVQGVVTTDESQMIFIDTPGIHKPKHKLGDFMMKVAKNTLKEVDLVLFMANADESLGKGDEFIMEMLGDSGTPVVLVLNKIDLIHPDELIGVIESYRNRMEFAEIVPISALQGNNVDRLMNVIKDYLPEGPQYYPADQVTDHPERFIISELIREKVLHLTREEIPHSVAVVIERIAKREDQETVDVSATIIVERDSQKGIVIGKRGALLKEVGTRARQDIEMLLGSKVYLELWVKVQKDWRNRANQLREYGFREDEY</sequence>